<name>A0A0C3DHR0_9AGAM</name>
<evidence type="ECO:0000313" key="3">
    <source>
        <dbReference type="Proteomes" id="UP000053989"/>
    </source>
</evidence>
<accession>A0A0C3DHR0</accession>
<dbReference type="OrthoDB" id="2631138at2759"/>
<keyword evidence="1" id="KW-0472">Membrane</keyword>
<reference evidence="2 3" key="1">
    <citation type="submission" date="2014-04" db="EMBL/GenBank/DDBJ databases">
        <authorList>
            <consortium name="DOE Joint Genome Institute"/>
            <person name="Kuo A."/>
            <person name="Kohler A."/>
            <person name="Nagy L.G."/>
            <person name="Floudas D."/>
            <person name="Copeland A."/>
            <person name="Barry K.W."/>
            <person name="Cichocki N."/>
            <person name="Veneault-Fourrey C."/>
            <person name="LaButti K."/>
            <person name="Lindquist E.A."/>
            <person name="Lipzen A."/>
            <person name="Lundell T."/>
            <person name="Morin E."/>
            <person name="Murat C."/>
            <person name="Sun H."/>
            <person name="Tunlid A."/>
            <person name="Henrissat B."/>
            <person name="Grigoriev I.V."/>
            <person name="Hibbett D.S."/>
            <person name="Martin F."/>
            <person name="Nordberg H.P."/>
            <person name="Cantor M.N."/>
            <person name="Hua S.X."/>
        </authorList>
    </citation>
    <scope>NUCLEOTIDE SEQUENCE [LARGE SCALE GENOMIC DNA]</scope>
    <source>
        <strain evidence="2 3">Foug A</strain>
    </source>
</reference>
<organism evidence="2 3">
    <name type="scientific">Scleroderma citrinum Foug A</name>
    <dbReference type="NCBI Taxonomy" id="1036808"/>
    <lineage>
        <taxon>Eukaryota</taxon>
        <taxon>Fungi</taxon>
        <taxon>Dikarya</taxon>
        <taxon>Basidiomycota</taxon>
        <taxon>Agaricomycotina</taxon>
        <taxon>Agaricomycetes</taxon>
        <taxon>Agaricomycetidae</taxon>
        <taxon>Boletales</taxon>
        <taxon>Sclerodermatineae</taxon>
        <taxon>Sclerodermataceae</taxon>
        <taxon>Scleroderma</taxon>
    </lineage>
</organism>
<keyword evidence="1" id="KW-1133">Transmembrane helix</keyword>
<evidence type="ECO:0000313" key="2">
    <source>
        <dbReference type="EMBL" id="KIM55889.1"/>
    </source>
</evidence>
<protein>
    <submittedName>
        <fullName evidence="2">Uncharacterized protein</fullName>
    </submittedName>
</protein>
<reference evidence="3" key="2">
    <citation type="submission" date="2015-01" db="EMBL/GenBank/DDBJ databases">
        <title>Evolutionary Origins and Diversification of the Mycorrhizal Mutualists.</title>
        <authorList>
            <consortium name="DOE Joint Genome Institute"/>
            <consortium name="Mycorrhizal Genomics Consortium"/>
            <person name="Kohler A."/>
            <person name="Kuo A."/>
            <person name="Nagy L.G."/>
            <person name="Floudas D."/>
            <person name="Copeland A."/>
            <person name="Barry K.W."/>
            <person name="Cichocki N."/>
            <person name="Veneault-Fourrey C."/>
            <person name="LaButti K."/>
            <person name="Lindquist E.A."/>
            <person name="Lipzen A."/>
            <person name="Lundell T."/>
            <person name="Morin E."/>
            <person name="Murat C."/>
            <person name="Riley R."/>
            <person name="Ohm R."/>
            <person name="Sun H."/>
            <person name="Tunlid A."/>
            <person name="Henrissat B."/>
            <person name="Grigoriev I.V."/>
            <person name="Hibbett D.S."/>
            <person name="Martin F."/>
        </authorList>
    </citation>
    <scope>NUCLEOTIDE SEQUENCE [LARGE SCALE GENOMIC DNA]</scope>
    <source>
        <strain evidence="3">Foug A</strain>
    </source>
</reference>
<gene>
    <name evidence="2" type="ORF">SCLCIDRAFT_1220873</name>
</gene>
<feature type="transmembrane region" description="Helical" evidence="1">
    <location>
        <begin position="25"/>
        <end position="47"/>
    </location>
</feature>
<proteinExistence type="predicted"/>
<dbReference type="AlphaFoldDB" id="A0A0C3DHR0"/>
<dbReference type="HOGENOM" id="CLU_035509_14_1_1"/>
<dbReference type="EMBL" id="KN822126">
    <property type="protein sequence ID" value="KIM55889.1"/>
    <property type="molecule type" value="Genomic_DNA"/>
</dbReference>
<keyword evidence="1" id="KW-0812">Transmembrane</keyword>
<sequence>MVPQILVQIILQMRLYVLYNHSKRIMFVVVLGFIIEITVMIVISIIRTTGNILVEDVDIIGFSVSFAYDLLLFSLALWAAIQCLRRSSPATQSGARHLRVILIEGNVIYFLALLLYLLIVMPLFLVTRDVEFLDVASNFFCCFTSITGCRLILDIRSATSQSSAGTNASHGSEGQTYSLVVFHDPITHSSTNDDAALE</sequence>
<keyword evidence="3" id="KW-1185">Reference proteome</keyword>
<dbReference type="Proteomes" id="UP000053989">
    <property type="component" value="Unassembled WGS sequence"/>
</dbReference>
<evidence type="ECO:0000256" key="1">
    <source>
        <dbReference type="SAM" id="Phobius"/>
    </source>
</evidence>
<dbReference type="InParanoid" id="A0A0C3DHR0"/>
<feature type="transmembrane region" description="Helical" evidence="1">
    <location>
        <begin position="59"/>
        <end position="81"/>
    </location>
</feature>
<feature type="transmembrane region" description="Helical" evidence="1">
    <location>
        <begin position="101"/>
        <end position="126"/>
    </location>
</feature>